<evidence type="ECO:0000313" key="2">
    <source>
        <dbReference type="EMBL" id="KAF6730487.1"/>
    </source>
</evidence>
<protein>
    <submittedName>
        <fullName evidence="2">Uncharacterized protein</fullName>
    </submittedName>
</protein>
<dbReference type="Proteomes" id="UP000646548">
    <property type="component" value="Unassembled WGS sequence"/>
</dbReference>
<proteinExistence type="predicted"/>
<name>A0A834FG05_ORYME</name>
<dbReference type="AlphaFoldDB" id="A0A834FG05"/>
<evidence type="ECO:0000313" key="3">
    <source>
        <dbReference type="Proteomes" id="UP000646548"/>
    </source>
</evidence>
<organism evidence="2 3">
    <name type="scientific">Oryzias melastigma</name>
    <name type="common">Marine medaka</name>
    <dbReference type="NCBI Taxonomy" id="30732"/>
    <lineage>
        <taxon>Eukaryota</taxon>
        <taxon>Metazoa</taxon>
        <taxon>Chordata</taxon>
        <taxon>Craniata</taxon>
        <taxon>Vertebrata</taxon>
        <taxon>Euteleostomi</taxon>
        <taxon>Actinopterygii</taxon>
        <taxon>Neopterygii</taxon>
        <taxon>Teleostei</taxon>
        <taxon>Neoteleostei</taxon>
        <taxon>Acanthomorphata</taxon>
        <taxon>Ovalentaria</taxon>
        <taxon>Atherinomorphae</taxon>
        <taxon>Beloniformes</taxon>
        <taxon>Adrianichthyidae</taxon>
        <taxon>Oryziinae</taxon>
        <taxon>Oryzias</taxon>
    </lineage>
</organism>
<feature type="compositionally biased region" description="Basic and acidic residues" evidence="1">
    <location>
        <begin position="243"/>
        <end position="254"/>
    </location>
</feature>
<reference evidence="2" key="1">
    <citation type="journal article" name="BMC Genomics">
        <title>Long-read sequencing and de novo genome assembly of marine medaka (Oryzias melastigma).</title>
        <authorList>
            <person name="Liang P."/>
            <person name="Saqib H.S.A."/>
            <person name="Ni X."/>
            <person name="Shen Y."/>
        </authorList>
    </citation>
    <scope>NUCLEOTIDE SEQUENCE</scope>
    <source>
        <strain evidence="2">Bigg-433</strain>
    </source>
</reference>
<gene>
    <name evidence="2" type="ORF">FQA47_003770</name>
</gene>
<comment type="caution">
    <text evidence="2">The sequence shown here is derived from an EMBL/GenBank/DDBJ whole genome shotgun (WGS) entry which is preliminary data.</text>
</comment>
<dbReference type="EMBL" id="WKFB01000235">
    <property type="protein sequence ID" value="KAF6730487.1"/>
    <property type="molecule type" value="Genomic_DNA"/>
</dbReference>
<evidence type="ECO:0000256" key="1">
    <source>
        <dbReference type="SAM" id="MobiDB-lite"/>
    </source>
</evidence>
<feature type="region of interest" description="Disordered" evidence="1">
    <location>
        <begin position="133"/>
        <end position="152"/>
    </location>
</feature>
<feature type="compositionally biased region" description="Pro residues" evidence="1">
    <location>
        <begin position="223"/>
        <end position="232"/>
    </location>
</feature>
<sequence length="254" mass="26280">MMLSHPPSPSRGRSAPVTDFSTSPARELGSRLNKRTAECSVTAPGTNHVLRPSQRGLLGSVVKIVALFLSNNVPDLPVVEENPAHSGGFAFGEAKLLKAAGVGSRPSRGAAAAGVESGLVTVAGLLWERDVTPQDRARRQTKGGKRQEGGSVVSTEAAGVLYTGLELGVGVGSGPSGVASSLRGSAASKTDGISEDPRSSPRSSGYLCRSSGERNGRVLTTPRSPPSPPAVPEAPLSWETELLPDHLHKEPRIS</sequence>
<accession>A0A834FG05</accession>
<feature type="region of interest" description="Disordered" evidence="1">
    <location>
        <begin position="176"/>
        <end position="254"/>
    </location>
</feature>
<feature type="region of interest" description="Disordered" evidence="1">
    <location>
        <begin position="1"/>
        <end position="31"/>
    </location>
</feature>